<dbReference type="Pfam" id="PF00106">
    <property type="entry name" value="adh_short"/>
    <property type="match status" value="1"/>
</dbReference>
<name>G7QBP3_9BACT</name>
<dbReference type="Proteomes" id="UP000004662">
    <property type="component" value="Chromosome"/>
</dbReference>
<dbReference type="PANTHER" id="PTHR44196">
    <property type="entry name" value="DEHYDROGENASE/REDUCTASE SDR FAMILY MEMBER 7B"/>
    <property type="match status" value="1"/>
</dbReference>
<dbReference type="PANTHER" id="PTHR44196:SF1">
    <property type="entry name" value="DEHYDROGENASE_REDUCTASE SDR FAMILY MEMBER 7B"/>
    <property type="match status" value="1"/>
</dbReference>
<dbReference type="GO" id="GO:0016616">
    <property type="term" value="F:oxidoreductase activity, acting on the CH-OH group of donors, NAD or NADP as acceptor"/>
    <property type="evidence" value="ECO:0007669"/>
    <property type="project" value="UniProtKB-ARBA"/>
</dbReference>
<dbReference type="InterPro" id="IPR036291">
    <property type="entry name" value="NAD(P)-bd_dom_sf"/>
</dbReference>
<dbReference type="PROSITE" id="PS00061">
    <property type="entry name" value="ADH_SHORT"/>
    <property type="match status" value="1"/>
</dbReference>
<keyword evidence="2" id="KW-0560">Oxidoreductase</keyword>
<keyword evidence="4" id="KW-1185">Reference proteome</keyword>
<comment type="similarity">
    <text evidence="1">Belongs to the short-chain dehydrogenases/reductases (SDR) family.</text>
</comment>
<sequence>MTYERNATKSLAGRTAVVTGASSGIGRATALALAKEGAAVVLEARRQEPLEALAAEIAAFGGKALVVPGDAGDTGHLDALLAATLDWKDSGGKYAIVVVNAGRGLAGGVLGSDEAQWEELYRINVLGAAHLMRRAGKYLAAQKGGDIVALSSVVGRNISPFSGLYGASKFAVSALAEGLRREVCGAGVRVTTVMPGIVVSGFQDVAGYDAENFGKFVDQFGKLLEPEDIAEPIRWLLTLPAHVHVNEIMIRPTGQPYP</sequence>
<evidence type="ECO:0000313" key="3">
    <source>
        <dbReference type="EMBL" id="EHJ48906.1"/>
    </source>
</evidence>
<dbReference type="SUPFAM" id="SSF51735">
    <property type="entry name" value="NAD(P)-binding Rossmann-fold domains"/>
    <property type="match status" value="1"/>
</dbReference>
<dbReference type="eggNOG" id="COG4221">
    <property type="taxonomic scope" value="Bacteria"/>
</dbReference>
<dbReference type="NCBIfam" id="NF038213">
    <property type="entry name" value="SDR_TniO_fam"/>
    <property type="match status" value="1"/>
</dbReference>
<gene>
    <name evidence="3" type="ORF">DFW101_2904</name>
</gene>
<dbReference type="EMBL" id="CM001368">
    <property type="protein sequence ID" value="EHJ48906.1"/>
    <property type="molecule type" value="Genomic_DNA"/>
</dbReference>
<protein>
    <submittedName>
        <fullName evidence="3">Short-chain dehydrogenase/reductase SDR</fullName>
    </submittedName>
</protein>
<dbReference type="AlphaFoldDB" id="G7QBP3"/>
<organism evidence="3 4">
    <name type="scientific">Solidesulfovibrio carbinoliphilus subsp. oakridgensis</name>
    <dbReference type="NCBI Taxonomy" id="694327"/>
    <lineage>
        <taxon>Bacteria</taxon>
        <taxon>Pseudomonadati</taxon>
        <taxon>Thermodesulfobacteriota</taxon>
        <taxon>Desulfovibrionia</taxon>
        <taxon>Desulfovibrionales</taxon>
        <taxon>Desulfovibrionaceae</taxon>
        <taxon>Solidesulfovibrio</taxon>
    </lineage>
</organism>
<evidence type="ECO:0000256" key="1">
    <source>
        <dbReference type="ARBA" id="ARBA00006484"/>
    </source>
</evidence>
<dbReference type="InterPro" id="IPR002347">
    <property type="entry name" value="SDR_fam"/>
</dbReference>
<proteinExistence type="inferred from homology"/>
<dbReference type="RefSeq" id="WP_009182264.1">
    <property type="nucleotide sequence ID" value="NZ_CM001368.1"/>
</dbReference>
<evidence type="ECO:0000313" key="4">
    <source>
        <dbReference type="Proteomes" id="UP000004662"/>
    </source>
</evidence>
<dbReference type="PRINTS" id="PR00081">
    <property type="entry name" value="GDHRDH"/>
</dbReference>
<dbReference type="Gene3D" id="3.40.50.720">
    <property type="entry name" value="NAD(P)-binding Rossmann-like Domain"/>
    <property type="match status" value="1"/>
</dbReference>
<dbReference type="GO" id="GO:0016020">
    <property type="term" value="C:membrane"/>
    <property type="evidence" value="ECO:0007669"/>
    <property type="project" value="TreeGrafter"/>
</dbReference>
<dbReference type="InterPro" id="IPR020904">
    <property type="entry name" value="Sc_DH/Rdtase_CS"/>
</dbReference>
<dbReference type="STRING" id="694327.DFW101_2904"/>
<dbReference type="OrthoDB" id="5354363at2"/>
<dbReference type="HOGENOM" id="CLU_010194_2_10_7"/>
<dbReference type="FunFam" id="3.40.50.720:FF:000047">
    <property type="entry name" value="NADP-dependent L-serine/L-allo-threonine dehydrogenase"/>
    <property type="match status" value="1"/>
</dbReference>
<reference evidence="4" key="1">
    <citation type="journal article" date="2015" name="Genome Announc.">
        <title>High-Quality Draft Genome Sequence of Desulfovibrio carbinoliphilus FW-101-2B, an Organic Acid-Oxidizing Sulfate-Reducing Bacterium Isolated from Uranium(VI)-Contaminated Groundwater.</title>
        <authorList>
            <person name="Ramsay B.D."/>
            <person name="Hwang C."/>
            <person name="Woo H.L."/>
            <person name="Carroll S.L."/>
            <person name="Lucas S."/>
            <person name="Han J."/>
            <person name="Lapidus A.L."/>
            <person name="Cheng J.F."/>
            <person name="Goodwin L.A."/>
            <person name="Pitluck S."/>
            <person name="Peters L."/>
            <person name="Chertkov O."/>
            <person name="Held B."/>
            <person name="Detter J.C."/>
            <person name="Han C.S."/>
            <person name="Tapia R."/>
            <person name="Land M.L."/>
            <person name="Hauser L.J."/>
            <person name="Kyrpides N.C."/>
            <person name="Ivanova N.N."/>
            <person name="Mikhailova N."/>
            <person name="Pagani I."/>
            <person name="Woyke T."/>
            <person name="Arkin A.P."/>
            <person name="Dehal P."/>
            <person name="Chivian D."/>
            <person name="Criddle C.S."/>
            <person name="Wu W."/>
            <person name="Chakraborty R."/>
            <person name="Hazen T.C."/>
            <person name="Fields M.W."/>
        </authorList>
    </citation>
    <scope>NUCLEOTIDE SEQUENCE [LARGE SCALE GENOMIC DNA]</scope>
    <source>
        <strain evidence="4">FW-101-2B</strain>
    </source>
</reference>
<accession>G7QBP3</accession>
<evidence type="ECO:0000256" key="2">
    <source>
        <dbReference type="ARBA" id="ARBA00023002"/>
    </source>
</evidence>